<evidence type="ECO:0000256" key="1">
    <source>
        <dbReference type="SAM" id="MobiDB-lite"/>
    </source>
</evidence>
<dbReference type="EMBL" id="BKCJ010010416">
    <property type="protein sequence ID" value="GEU91492.1"/>
    <property type="molecule type" value="Genomic_DNA"/>
</dbReference>
<accession>A0A6L2P2K4</accession>
<organism evidence="2">
    <name type="scientific">Tanacetum cinerariifolium</name>
    <name type="common">Dalmatian daisy</name>
    <name type="synonym">Chrysanthemum cinerariifolium</name>
    <dbReference type="NCBI Taxonomy" id="118510"/>
    <lineage>
        <taxon>Eukaryota</taxon>
        <taxon>Viridiplantae</taxon>
        <taxon>Streptophyta</taxon>
        <taxon>Embryophyta</taxon>
        <taxon>Tracheophyta</taxon>
        <taxon>Spermatophyta</taxon>
        <taxon>Magnoliopsida</taxon>
        <taxon>eudicotyledons</taxon>
        <taxon>Gunneridae</taxon>
        <taxon>Pentapetalae</taxon>
        <taxon>asterids</taxon>
        <taxon>campanulids</taxon>
        <taxon>Asterales</taxon>
        <taxon>Asteraceae</taxon>
        <taxon>Asteroideae</taxon>
        <taxon>Anthemideae</taxon>
        <taxon>Anthemidinae</taxon>
        <taxon>Tanacetum</taxon>
    </lineage>
</organism>
<name>A0A6L2P2K4_TANCI</name>
<comment type="caution">
    <text evidence="2">The sequence shown here is derived from an EMBL/GenBank/DDBJ whole genome shotgun (WGS) entry which is preliminary data.</text>
</comment>
<gene>
    <name evidence="2" type="ORF">Tci_063470</name>
</gene>
<proteinExistence type="predicted"/>
<protein>
    <submittedName>
        <fullName evidence="2">Uncharacterized protein</fullName>
    </submittedName>
</protein>
<dbReference type="AlphaFoldDB" id="A0A6L2P2K4"/>
<evidence type="ECO:0000313" key="2">
    <source>
        <dbReference type="EMBL" id="GEU91492.1"/>
    </source>
</evidence>
<feature type="region of interest" description="Disordered" evidence="1">
    <location>
        <begin position="1"/>
        <end position="29"/>
    </location>
</feature>
<sequence length="80" mass="8621">MNKGPSVPKVPKEGPSVASMPKHGLSVRRRPYVGPDLAKDEIVEKVGNRKSGNCADKGKGKAKLLVILVVFQLMIVEPMV</sequence>
<reference evidence="2" key="1">
    <citation type="journal article" date="2019" name="Sci. Rep.">
        <title>Draft genome of Tanacetum cinerariifolium, the natural source of mosquito coil.</title>
        <authorList>
            <person name="Yamashiro T."/>
            <person name="Shiraishi A."/>
            <person name="Satake H."/>
            <person name="Nakayama K."/>
        </authorList>
    </citation>
    <scope>NUCLEOTIDE SEQUENCE</scope>
</reference>